<dbReference type="AlphaFoldDB" id="A0AAW0KYR2"/>
<comment type="caution">
    <text evidence="2">The sequence shown here is derived from an EMBL/GenBank/DDBJ whole genome shotgun (WGS) entry which is preliminary data.</text>
</comment>
<feature type="compositionally biased region" description="Polar residues" evidence="1">
    <location>
        <begin position="1"/>
        <end position="20"/>
    </location>
</feature>
<keyword evidence="3" id="KW-1185">Reference proteome</keyword>
<evidence type="ECO:0000313" key="2">
    <source>
        <dbReference type="EMBL" id="KAK7843418.1"/>
    </source>
</evidence>
<feature type="region of interest" description="Disordered" evidence="1">
    <location>
        <begin position="1"/>
        <end position="31"/>
    </location>
</feature>
<dbReference type="Proteomes" id="UP000237347">
    <property type="component" value="Unassembled WGS sequence"/>
</dbReference>
<organism evidence="2 3">
    <name type="scientific">Quercus suber</name>
    <name type="common">Cork oak</name>
    <dbReference type="NCBI Taxonomy" id="58331"/>
    <lineage>
        <taxon>Eukaryota</taxon>
        <taxon>Viridiplantae</taxon>
        <taxon>Streptophyta</taxon>
        <taxon>Embryophyta</taxon>
        <taxon>Tracheophyta</taxon>
        <taxon>Spermatophyta</taxon>
        <taxon>Magnoliopsida</taxon>
        <taxon>eudicotyledons</taxon>
        <taxon>Gunneridae</taxon>
        <taxon>Pentapetalae</taxon>
        <taxon>rosids</taxon>
        <taxon>fabids</taxon>
        <taxon>Fagales</taxon>
        <taxon>Fagaceae</taxon>
        <taxon>Quercus</taxon>
    </lineage>
</organism>
<accession>A0AAW0KYR2</accession>
<name>A0AAW0KYR2_QUESU</name>
<dbReference type="EMBL" id="PKMF04000204">
    <property type="protein sequence ID" value="KAK7843418.1"/>
    <property type="molecule type" value="Genomic_DNA"/>
</dbReference>
<evidence type="ECO:0000256" key="1">
    <source>
        <dbReference type="SAM" id="MobiDB-lite"/>
    </source>
</evidence>
<sequence>MQETFTENRSSPRTRVNSAGSDGRCRAARAGETAARRVGLPECLTHREKQRNTLRRDGYRRRVELDGNCGLRIF</sequence>
<evidence type="ECO:0000313" key="3">
    <source>
        <dbReference type="Proteomes" id="UP000237347"/>
    </source>
</evidence>
<reference evidence="2 3" key="1">
    <citation type="journal article" date="2018" name="Sci. Data">
        <title>The draft genome sequence of cork oak.</title>
        <authorList>
            <person name="Ramos A.M."/>
            <person name="Usie A."/>
            <person name="Barbosa P."/>
            <person name="Barros P.M."/>
            <person name="Capote T."/>
            <person name="Chaves I."/>
            <person name="Simoes F."/>
            <person name="Abreu I."/>
            <person name="Carrasquinho I."/>
            <person name="Faro C."/>
            <person name="Guimaraes J.B."/>
            <person name="Mendonca D."/>
            <person name="Nobrega F."/>
            <person name="Rodrigues L."/>
            <person name="Saibo N.J.M."/>
            <person name="Varela M.C."/>
            <person name="Egas C."/>
            <person name="Matos J."/>
            <person name="Miguel C.M."/>
            <person name="Oliveira M.M."/>
            <person name="Ricardo C.P."/>
            <person name="Goncalves S."/>
        </authorList>
    </citation>
    <scope>NUCLEOTIDE SEQUENCE [LARGE SCALE GENOMIC DNA]</scope>
    <source>
        <strain evidence="3">cv. HL8</strain>
    </source>
</reference>
<protein>
    <submittedName>
        <fullName evidence="2">Uncharacterized protein</fullName>
    </submittedName>
</protein>
<gene>
    <name evidence="2" type="ORF">CFP56_012576</name>
</gene>
<proteinExistence type="predicted"/>